<name>A0A449BEI9_HAPAX</name>
<evidence type="ECO:0000313" key="3">
    <source>
        <dbReference type="Proteomes" id="UP000289841"/>
    </source>
</evidence>
<proteinExistence type="predicted"/>
<dbReference type="STRING" id="1278311.GCA_000428705_00252"/>
<protein>
    <submittedName>
        <fullName evidence="2">Uncharacterized protein</fullName>
    </submittedName>
</protein>
<organism evidence="2 3">
    <name type="scientific">Haploplasma axanthum</name>
    <name type="common">Acholeplasma axanthum</name>
    <dbReference type="NCBI Taxonomy" id="29552"/>
    <lineage>
        <taxon>Bacteria</taxon>
        <taxon>Bacillati</taxon>
        <taxon>Mycoplasmatota</taxon>
        <taxon>Mollicutes</taxon>
        <taxon>Acholeplasmatales</taxon>
        <taxon>Acholeplasmataceae</taxon>
        <taxon>Haploplasma</taxon>
    </lineage>
</organism>
<feature type="transmembrane region" description="Helical" evidence="1">
    <location>
        <begin position="32"/>
        <end position="56"/>
    </location>
</feature>
<keyword evidence="3" id="KW-1185">Reference proteome</keyword>
<accession>A0A449BEI9</accession>
<feature type="transmembrane region" description="Helical" evidence="1">
    <location>
        <begin position="76"/>
        <end position="92"/>
    </location>
</feature>
<evidence type="ECO:0000256" key="1">
    <source>
        <dbReference type="SAM" id="Phobius"/>
    </source>
</evidence>
<dbReference type="EMBL" id="LR215048">
    <property type="protein sequence ID" value="VEU80873.1"/>
    <property type="molecule type" value="Genomic_DNA"/>
</dbReference>
<keyword evidence="1" id="KW-0472">Membrane</keyword>
<gene>
    <name evidence="2" type="ORF">NCTC10138_01261</name>
</gene>
<dbReference type="Proteomes" id="UP000289841">
    <property type="component" value="Chromosome"/>
</dbReference>
<dbReference type="KEGG" id="aaxa:NCTC10138_01261"/>
<reference evidence="2 3" key="1">
    <citation type="submission" date="2019-01" db="EMBL/GenBank/DDBJ databases">
        <authorList>
            <consortium name="Pathogen Informatics"/>
        </authorList>
    </citation>
    <scope>NUCLEOTIDE SEQUENCE [LARGE SCALE GENOMIC DNA]</scope>
    <source>
        <strain evidence="2 3">NCTC10138</strain>
    </source>
</reference>
<evidence type="ECO:0000313" key="2">
    <source>
        <dbReference type="EMBL" id="VEU80873.1"/>
    </source>
</evidence>
<dbReference type="RefSeq" id="WP_026391127.1">
    <property type="nucleotide sequence ID" value="NZ_LR215048.1"/>
</dbReference>
<feature type="transmembrane region" description="Helical" evidence="1">
    <location>
        <begin position="158"/>
        <end position="179"/>
    </location>
</feature>
<feature type="transmembrane region" description="Helical" evidence="1">
    <location>
        <begin position="133"/>
        <end position="152"/>
    </location>
</feature>
<dbReference type="AlphaFoldDB" id="A0A449BEI9"/>
<keyword evidence="1" id="KW-0812">Transmembrane</keyword>
<sequence>MKIFKKVPWVSIVLGSLLLLYGFISYMVDKGVFSLTTTVGNIVIAVGLIVFAVLFVLPKISKNVSKLSKTLRTTEFIILLVAAILGFILPLFGENIVNLGNGSLWFGIALVMDGGIGLYLGTEGKVSARGWRFLAYFVSTIMGTWIYAKNFIDSNIKIATFAALVLTGLYLLVVGLIHLKKPSKDRKQE</sequence>
<feature type="transmembrane region" description="Helical" evidence="1">
    <location>
        <begin position="104"/>
        <end position="121"/>
    </location>
</feature>
<keyword evidence="1" id="KW-1133">Transmembrane helix</keyword>
<feature type="transmembrane region" description="Helical" evidence="1">
    <location>
        <begin position="7"/>
        <end position="26"/>
    </location>
</feature>